<name>A0ACB8SMW0_9AGAM</name>
<sequence>PLREAHISHVHIFADNTSAISTIYDSTAHPAQAASIIFRKNVDLLLTESAALRISVQWAPAHKGIKGNELSDKLAKEAVDRPPIERGATISFSRETAKSAAVKSWTAEWRKSSRTNQSAVALRDPPS</sequence>
<protein>
    <submittedName>
        <fullName evidence="1">Uncharacterized protein</fullName>
    </submittedName>
</protein>
<dbReference type="EMBL" id="MU277245">
    <property type="protein sequence ID" value="KAI0057603.1"/>
    <property type="molecule type" value="Genomic_DNA"/>
</dbReference>
<proteinExistence type="predicted"/>
<evidence type="ECO:0000313" key="1">
    <source>
        <dbReference type="EMBL" id="KAI0057603.1"/>
    </source>
</evidence>
<organism evidence="1 2">
    <name type="scientific">Artomyces pyxidatus</name>
    <dbReference type="NCBI Taxonomy" id="48021"/>
    <lineage>
        <taxon>Eukaryota</taxon>
        <taxon>Fungi</taxon>
        <taxon>Dikarya</taxon>
        <taxon>Basidiomycota</taxon>
        <taxon>Agaricomycotina</taxon>
        <taxon>Agaricomycetes</taxon>
        <taxon>Russulales</taxon>
        <taxon>Auriscalpiaceae</taxon>
        <taxon>Artomyces</taxon>
    </lineage>
</organism>
<reference evidence="1" key="1">
    <citation type="submission" date="2021-03" db="EMBL/GenBank/DDBJ databases">
        <authorList>
            <consortium name="DOE Joint Genome Institute"/>
            <person name="Ahrendt S."/>
            <person name="Looney B.P."/>
            <person name="Miyauchi S."/>
            <person name="Morin E."/>
            <person name="Drula E."/>
            <person name="Courty P.E."/>
            <person name="Chicoki N."/>
            <person name="Fauchery L."/>
            <person name="Kohler A."/>
            <person name="Kuo A."/>
            <person name="Labutti K."/>
            <person name="Pangilinan J."/>
            <person name="Lipzen A."/>
            <person name="Riley R."/>
            <person name="Andreopoulos W."/>
            <person name="He G."/>
            <person name="Johnson J."/>
            <person name="Barry K.W."/>
            <person name="Grigoriev I.V."/>
            <person name="Nagy L."/>
            <person name="Hibbett D."/>
            <person name="Henrissat B."/>
            <person name="Matheny P.B."/>
            <person name="Labbe J."/>
            <person name="Martin F."/>
        </authorList>
    </citation>
    <scope>NUCLEOTIDE SEQUENCE</scope>
    <source>
        <strain evidence="1">HHB10654</strain>
    </source>
</reference>
<comment type="caution">
    <text evidence="1">The sequence shown here is derived from an EMBL/GenBank/DDBJ whole genome shotgun (WGS) entry which is preliminary data.</text>
</comment>
<dbReference type="Proteomes" id="UP000814140">
    <property type="component" value="Unassembled WGS sequence"/>
</dbReference>
<reference evidence="1" key="2">
    <citation type="journal article" date="2022" name="New Phytol.">
        <title>Evolutionary transition to the ectomycorrhizal habit in the genomes of a hyperdiverse lineage of mushroom-forming fungi.</title>
        <authorList>
            <person name="Looney B."/>
            <person name="Miyauchi S."/>
            <person name="Morin E."/>
            <person name="Drula E."/>
            <person name="Courty P.E."/>
            <person name="Kohler A."/>
            <person name="Kuo A."/>
            <person name="LaButti K."/>
            <person name="Pangilinan J."/>
            <person name="Lipzen A."/>
            <person name="Riley R."/>
            <person name="Andreopoulos W."/>
            <person name="He G."/>
            <person name="Johnson J."/>
            <person name="Nolan M."/>
            <person name="Tritt A."/>
            <person name="Barry K.W."/>
            <person name="Grigoriev I.V."/>
            <person name="Nagy L.G."/>
            <person name="Hibbett D."/>
            <person name="Henrissat B."/>
            <person name="Matheny P.B."/>
            <person name="Labbe J."/>
            <person name="Martin F.M."/>
        </authorList>
    </citation>
    <scope>NUCLEOTIDE SEQUENCE</scope>
    <source>
        <strain evidence="1">HHB10654</strain>
    </source>
</reference>
<feature type="non-terminal residue" evidence="1">
    <location>
        <position position="127"/>
    </location>
</feature>
<keyword evidence="2" id="KW-1185">Reference proteome</keyword>
<accession>A0ACB8SMW0</accession>
<evidence type="ECO:0000313" key="2">
    <source>
        <dbReference type="Proteomes" id="UP000814140"/>
    </source>
</evidence>
<gene>
    <name evidence="1" type="ORF">BV25DRAFT_1779914</name>
</gene>
<feature type="non-terminal residue" evidence="1">
    <location>
        <position position="1"/>
    </location>
</feature>